<feature type="region of interest" description="Disordered" evidence="1">
    <location>
        <begin position="120"/>
        <end position="190"/>
    </location>
</feature>
<evidence type="ECO:0000313" key="2">
    <source>
        <dbReference type="EMBL" id="KCW54785.1"/>
    </source>
</evidence>
<dbReference type="PANTHER" id="PTHR33922:SF2">
    <property type="entry name" value="OS07G0589600 PROTEIN"/>
    <property type="match status" value="1"/>
</dbReference>
<dbReference type="Gramene" id="KCW54785">
    <property type="protein sequence ID" value="KCW54785"/>
    <property type="gene ID" value="EUGRSUZ_I00726"/>
</dbReference>
<dbReference type="FunCoup" id="A0A059AN14">
    <property type="interactions" value="56"/>
</dbReference>
<feature type="compositionally biased region" description="Basic and acidic residues" evidence="1">
    <location>
        <begin position="31"/>
        <end position="50"/>
    </location>
</feature>
<organism evidence="2">
    <name type="scientific">Eucalyptus grandis</name>
    <name type="common">Flooded gum</name>
    <dbReference type="NCBI Taxonomy" id="71139"/>
    <lineage>
        <taxon>Eukaryota</taxon>
        <taxon>Viridiplantae</taxon>
        <taxon>Streptophyta</taxon>
        <taxon>Embryophyta</taxon>
        <taxon>Tracheophyta</taxon>
        <taxon>Spermatophyta</taxon>
        <taxon>Magnoliopsida</taxon>
        <taxon>eudicotyledons</taxon>
        <taxon>Gunneridae</taxon>
        <taxon>Pentapetalae</taxon>
        <taxon>rosids</taxon>
        <taxon>malvids</taxon>
        <taxon>Myrtales</taxon>
        <taxon>Myrtaceae</taxon>
        <taxon>Myrtoideae</taxon>
        <taxon>Eucalypteae</taxon>
        <taxon>Eucalyptus</taxon>
    </lineage>
</organism>
<gene>
    <name evidence="2" type="ORF">EUGRSUZ_I00726</name>
</gene>
<dbReference type="KEGG" id="egr:104418465"/>
<dbReference type="InParanoid" id="A0A059AN14"/>
<feature type="compositionally biased region" description="Low complexity" evidence="1">
    <location>
        <begin position="120"/>
        <end position="157"/>
    </location>
</feature>
<reference evidence="2" key="1">
    <citation type="submission" date="2013-07" db="EMBL/GenBank/DDBJ databases">
        <title>The genome of Eucalyptus grandis.</title>
        <authorList>
            <person name="Schmutz J."/>
            <person name="Hayes R."/>
            <person name="Myburg A."/>
            <person name="Tuskan G."/>
            <person name="Grattapaglia D."/>
            <person name="Rokhsar D.S."/>
        </authorList>
    </citation>
    <scope>NUCLEOTIDE SEQUENCE</scope>
    <source>
        <tissue evidence="2">Leaf extractions</tissue>
    </source>
</reference>
<sequence>MERLWYSNDDNADDDEDEALSLSDLPLHSRTGGESRTGEEDRPEDDRDQARSCGTEDQEFDFGSRAAGSVSPEWRMCAADELFFQGQILPLRLSVSSDPFRVDPRRSVSRLDSMEIGSISTRASSMGSSRSNSVGSSHYSSSSSSRSSSMTNSSRASFNRVNPFHAHPSPKPQIGPSPGKLRTRSQKSPPSSMWEFLRLGLIRTPDIGLAELKLRTSVVNGGADSQCLISRNSSSSSSDGSVNNGGLGNGVDVKIKNVEEKTNDKNKKKNKNRERFLNGSFLSGCRCSVDAVSSSVFAVRSGGQARASNVEDDAEVVGKIRLMATTEAKRKVSRHRTFEWIKELSHATYPVDS</sequence>
<feature type="compositionally biased region" description="Low complexity" evidence="1">
    <location>
        <begin position="230"/>
        <end position="242"/>
    </location>
</feature>
<proteinExistence type="predicted"/>
<protein>
    <submittedName>
        <fullName evidence="2">Uncharacterized protein</fullName>
    </submittedName>
</protein>
<dbReference type="eggNOG" id="ENOG502QVJC">
    <property type="taxonomic scope" value="Eukaryota"/>
</dbReference>
<dbReference type="PANTHER" id="PTHR33922">
    <property type="entry name" value="OS01G0888066 PROTEIN-RELATED"/>
    <property type="match status" value="1"/>
</dbReference>
<dbReference type="EMBL" id="KK198761">
    <property type="protein sequence ID" value="KCW54785.1"/>
    <property type="molecule type" value="Genomic_DNA"/>
</dbReference>
<dbReference type="OrthoDB" id="778913at2759"/>
<dbReference type="AlphaFoldDB" id="A0A059AN14"/>
<dbReference type="OMA" id="CKCSVET"/>
<name>A0A059AN14_EUCGR</name>
<feature type="region of interest" description="Disordered" evidence="1">
    <location>
        <begin position="229"/>
        <end position="251"/>
    </location>
</feature>
<accession>A0A059AN14</accession>
<feature type="region of interest" description="Disordered" evidence="1">
    <location>
        <begin position="1"/>
        <end position="69"/>
    </location>
</feature>
<evidence type="ECO:0000256" key="1">
    <source>
        <dbReference type="SAM" id="MobiDB-lite"/>
    </source>
</evidence>
<feature type="compositionally biased region" description="Acidic residues" evidence="1">
    <location>
        <begin position="10"/>
        <end position="19"/>
    </location>
</feature>